<comment type="caution">
    <text evidence="1">The sequence shown here is derived from an EMBL/GenBank/DDBJ whole genome shotgun (WGS) entry which is preliminary data.</text>
</comment>
<gene>
    <name evidence="1" type="ORF">AOQ71_12320</name>
</gene>
<keyword evidence="2" id="KW-1185">Reference proteome</keyword>
<dbReference type="EMBL" id="LJYG01000047">
    <property type="protein sequence ID" value="KRQ14796.1"/>
    <property type="molecule type" value="Genomic_DNA"/>
</dbReference>
<accession>A0A0R3E4S4</accession>
<evidence type="ECO:0000313" key="1">
    <source>
        <dbReference type="EMBL" id="KRQ14796.1"/>
    </source>
</evidence>
<organism evidence="1 2">
    <name type="scientific">Bradyrhizobium manausense</name>
    <dbReference type="NCBI Taxonomy" id="989370"/>
    <lineage>
        <taxon>Bacteria</taxon>
        <taxon>Pseudomonadati</taxon>
        <taxon>Pseudomonadota</taxon>
        <taxon>Alphaproteobacteria</taxon>
        <taxon>Hyphomicrobiales</taxon>
        <taxon>Nitrobacteraceae</taxon>
        <taxon>Bradyrhizobium</taxon>
    </lineage>
</organism>
<reference evidence="1 2" key="1">
    <citation type="submission" date="2015-09" db="EMBL/GenBank/DDBJ databases">
        <title>Draft Genome Sequence of Bradyrhizobium manausense Strain BR 3351T, a Novel Symbiotic Nitrogen-Fixing Alphaproteobacterium Isolated from Brazilian Amazon Rain Forest.</title>
        <authorList>
            <person name="De Araujo J.L."/>
            <person name="Zilli J.E."/>
        </authorList>
    </citation>
    <scope>NUCLEOTIDE SEQUENCE [LARGE SCALE GENOMIC DNA]</scope>
    <source>
        <strain evidence="1 2">BR3351</strain>
    </source>
</reference>
<sequence>MPLGRSRLIARVVAETVKDMLAAQVRSQGVVCDKPRQAIRDAKRSKPDHDVWILTCENATYRVSRYPDLAAKIERVR</sequence>
<proteinExistence type="predicted"/>
<dbReference type="Proteomes" id="UP000051936">
    <property type="component" value="Unassembled WGS sequence"/>
</dbReference>
<dbReference type="AlphaFoldDB" id="A0A0R3E4S4"/>
<evidence type="ECO:0000313" key="2">
    <source>
        <dbReference type="Proteomes" id="UP000051936"/>
    </source>
</evidence>
<protein>
    <submittedName>
        <fullName evidence="1">Uncharacterized protein</fullName>
    </submittedName>
</protein>
<name>A0A0R3E4S4_9BRAD</name>